<evidence type="ECO:0000256" key="1">
    <source>
        <dbReference type="SAM" id="Coils"/>
    </source>
</evidence>
<evidence type="ECO:0008006" key="5">
    <source>
        <dbReference type="Google" id="ProtNLM"/>
    </source>
</evidence>
<dbReference type="Proteomes" id="UP000663877">
    <property type="component" value="Unassembled WGS sequence"/>
</dbReference>
<organism evidence="3 4">
    <name type="scientific">Adineta steineri</name>
    <dbReference type="NCBI Taxonomy" id="433720"/>
    <lineage>
        <taxon>Eukaryota</taxon>
        <taxon>Metazoa</taxon>
        <taxon>Spiralia</taxon>
        <taxon>Gnathifera</taxon>
        <taxon>Rotifera</taxon>
        <taxon>Eurotatoria</taxon>
        <taxon>Bdelloidea</taxon>
        <taxon>Adinetida</taxon>
        <taxon>Adinetidae</taxon>
        <taxon>Adineta</taxon>
    </lineage>
</organism>
<keyword evidence="1" id="KW-0175">Coiled coil</keyword>
<dbReference type="Proteomes" id="UP000663832">
    <property type="component" value="Unassembled WGS sequence"/>
</dbReference>
<dbReference type="EMBL" id="CAJNOI010000092">
    <property type="protein sequence ID" value="CAF1043914.1"/>
    <property type="molecule type" value="Genomic_DNA"/>
</dbReference>
<evidence type="ECO:0000313" key="3">
    <source>
        <dbReference type="EMBL" id="CAF1178855.1"/>
    </source>
</evidence>
<keyword evidence="4" id="KW-1185">Reference proteome</keyword>
<name>A0A814USY9_9BILA</name>
<dbReference type="EMBL" id="CAJNOM010000173">
    <property type="protein sequence ID" value="CAF1178855.1"/>
    <property type="molecule type" value="Genomic_DNA"/>
</dbReference>
<feature type="coiled-coil region" evidence="1">
    <location>
        <begin position="32"/>
        <end position="151"/>
    </location>
</feature>
<dbReference type="AlphaFoldDB" id="A0A814USY9"/>
<reference evidence="3" key="1">
    <citation type="submission" date="2021-02" db="EMBL/GenBank/DDBJ databases">
        <authorList>
            <person name="Nowell W R."/>
        </authorList>
    </citation>
    <scope>NUCLEOTIDE SEQUENCE</scope>
</reference>
<protein>
    <recommendedName>
        <fullName evidence="5">B box-type domain-containing protein</fullName>
    </recommendedName>
</protein>
<dbReference type="OrthoDB" id="10644368at2759"/>
<evidence type="ECO:0000313" key="4">
    <source>
        <dbReference type="Proteomes" id="UP000663832"/>
    </source>
</evidence>
<comment type="caution">
    <text evidence="3">The sequence shown here is derived from an EMBL/GenBank/DDBJ whole genome shotgun (WGS) entry which is preliminary data.</text>
</comment>
<evidence type="ECO:0000313" key="2">
    <source>
        <dbReference type="EMBL" id="CAF1043914.1"/>
    </source>
</evidence>
<accession>A0A814USY9</accession>
<sequence length="181" mass="21155">MPVQTRCQWIQDPPCTKSGQVVCEGCSRKHCAQHHCSHRQELEAKLDELLRNNETVLDQAQAANPKDSALQQIDEYEAQMTAKIRESADNARQKVRRIIEDGKNDVKKELQEIRNGMLEKKQNDDYFENDLKAIENKMNDVQKNAARQQQIKVILQPIQQWDHLIQIEKPVSIRRGRKRFD</sequence>
<proteinExistence type="predicted"/>
<gene>
    <name evidence="2" type="ORF">BJG266_LOCUS18227</name>
    <name evidence="3" type="ORF">QVE165_LOCUS24560</name>
</gene>